<evidence type="ECO:0000256" key="1">
    <source>
        <dbReference type="ARBA" id="ARBA00012386"/>
    </source>
</evidence>
<keyword evidence="4" id="KW-0819">tRNA processing</keyword>
<dbReference type="EC" id="2.5.1.25" evidence="1"/>
<protein>
    <recommendedName>
        <fullName evidence="1">tRNA-uridine aminocarboxypropyltransferase</fullName>
        <ecNumber evidence="1">2.5.1.25</ecNumber>
    </recommendedName>
</protein>
<reference evidence="7 8" key="1">
    <citation type="submission" date="2024-02" db="EMBL/GenBank/DDBJ databases">
        <title>Marinospirillum sp. MEB 164 isolated from Lonar lake sediment.</title>
        <authorList>
            <person name="Joshi A."/>
            <person name="Thite S."/>
        </authorList>
    </citation>
    <scope>NUCLEOTIDE SEQUENCE [LARGE SCALE GENOMIC DNA]</scope>
    <source>
        <strain evidence="7 8">MEB164</strain>
    </source>
</reference>
<dbReference type="InterPro" id="IPR039262">
    <property type="entry name" value="DTWD2/TAPT"/>
</dbReference>
<dbReference type="EMBL" id="JBANFI010000002">
    <property type="protein sequence ID" value="MFK7160177.1"/>
    <property type="molecule type" value="Genomic_DNA"/>
</dbReference>
<evidence type="ECO:0000313" key="7">
    <source>
        <dbReference type="EMBL" id="MFK7160177.1"/>
    </source>
</evidence>
<dbReference type="PANTHER" id="PTHR21392">
    <property type="entry name" value="TRNA-URIDINE AMINOCARBOXYPROPYLTRANSFERASE 2"/>
    <property type="match status" value="1"/>
</dbReference>
<organism evidence="7 8">
    <name type="scientific">Marinospirillum alkalitolerans</name>
    <dbReference type="NCBI Taxonomy" id="3123374"/>
    <lineage>
        <taxon>Bacteria</taxon>
        <taxon>Pseudomonadati</taxon>
        <taxon>Pseudomonadota</taxon>
        <taxon>Gammaproteobacteria</taxon>
        <taxon>Oceanospirillales</taxon>
        <taxon>Oceanospirillaceae</taxon>
        <taxon>Marinospirillum</taxon>
    </lineage>
</organism>
<dbReference type="Proteomes" id="UP001621714">
    <property type="component" value="Unassembled WGS sequence"/>
</dbReference>
<name>A0ABW8PV61_9GAMM</name>
<accession>A0ABW8PV61</accession>
<dbReference type="RefSeq" id="WP_405337403.1">
    <property type="nucleotide sequence ID" value="NZ_JBANFI010000002.1"/>
</dbReference>
<feature type="domain" description="DTW" evidence="6">
    <location>
        <begin position="58"/>
        <end position="254"/>
    </location>
</feature>
<keyword evidence="3" id="KW-0949">S-adenosyl-L-methionine</keyword>
<evidence type="ECO:0000256" key="3">
    <source>
        <dbReference type="ARBA" id="ARBA00022691"/>
    </source>
</evidence>
<proteinExistence type="predicted"/>
<comment type="caution">
    <text evidence="7">The sequence shown here is derived from an EMBL/GenBank/DDBJ whole genome shotgun (WGS) entry which is preliminary data.</text>
</comment>
<dbReference type="PANTHER" id="PTHR21392:SF1">
    <property type="entry name" value="TRNA-URIDINE AMINOCARBOXYPROPYLTRANSFERASE"/>
    <property type="match status" value="1"/>
</dbReference>
<evidence type="ECO:0000256" key="5">
    <source>
        <dbReference type="SAM" id="MobiDB-lite"/>
    </source>
</evidence>
<feature type="region of interest" description="Disordered" evidence="5">
    <location>
        <begin position="1"/>
        <end position="24"/>
    </location>
</feature>
<evidence type="ECO:0000256" key="2">
    <source>
        <dbReference type="ARBA" id="ARBA00022679"/>
    </source>
</evidence>
<evidence type="ECO:0000259" key="6">
    <source>
        <dbReference type="SMART" id="SM01144"/>
    </source>
</evidence>
<dbReference type="Pfam" id="PF03942">
    <property type="entry name" value="DTW"/>
    <property type="match status" value="1"/>
</dbReference>
<dbReference type="SMART" id="SM01144">
    <property type="entry name" value="DTW"/>
    <property type="match status" value="1"/>
</dbReference>
<sequence length="277" mass="31458">MHPLLHPQPSNETHPVSDFNPESTSAGLSAFEQEVRRIAAAPERFAHPRRPFTARGSFVERCTGCRLPTQSCICTYRTPVDAGVEFWVLMHIEEVNKPTNTARLIGDTLPSTRVFAWQRTQPPQALLEALQDPRYYPLIIFPDDQADYQHRVTSWPQVEAKLEGRIPVFLLLDGTWRQARKMFRQSAYLQDLPVLPVHSERTTRYQLRKPASEQHLCTAEVGIALLEMAAQTEAAQVLEQYFTVFNEGYGAARRQASADLNQAQAWLLAYQAQQAQA</sequence>
<evidence type="ECO:0000313" key="8">
    <source>
        <dbReference type="Proteomes" id="UP001621714"/>
    </source>
</evidence>
<evidence type="ECO:0000256" key="4">
    <source>
        <dbReference type="ARBA" id="ARBA00022694"/>
    </source>
</evidence>
<gene>
    <name evidence="7" type="ORF">V6U78_03890</name>
</gene>
<dbReference type="InterPro" id="IPR005636">
    <property type="entry name" value="DTW"/>
</dbReference>
<keyword evidence="2" id="KW-0808">Transferase</keyword>
<feature type="compositionally biased region" description="Polar residues" evidence="5">
    <location>
        <begin position="8"/>
        <end position="24"/>
    </location>
</feature>
<keyword evidence="8" id="KW-1185">Reference proteome</keyword>